<dbReference type="InterPro" id="IPR005599">
    <property type="entry name" value="GPI_mannosylTrfase"/>
</dbReference>
<feature type="transmembrane region" description="Helical" evidence="12">
    <location>
        <begin position="376"/>
        <end position="397"/>
    </location>
</feature>
<comment type="pathway">
    <text evidence="2">Protein modification; protein glycosylation.</text>
</comment>
<feature type="transmembrane region" description="Helical" evidence="12">
    <location>
        <begin position="344"/>
        <end position="364"/>
    </location>
</feature>
<proteinExistence type="inferred from homology"/>
<evidence type="ECO:0000313" key="14">
    <source>
        <dbReference type="EMBL" id="WPK24494.1"/>
    </source>
</evidence>
<protein>
    <recommendedName>
        <fullName evidence="12">Mannosyltransferase</fullName>
        <ecNumber evidence="12">2.4.1.-</ecNumber>
    </recommendedName>
</protein>
<keyword evidence="15" id="KW-1185">Reference proteome</keyword>
<dbReference type="GO" id="GO:0052917">
    <property type="term" value="F:dol-P-Man:Man(7)GlcNAc(2)-PP-Dol alpha-1,6-mannosyltransferase activity"/>
    <property type="evidence" value="ECO:0007669"/>
    <property type="project" value="UniProtKB-EC"/>
</dbReference>
<comment type="subcellular location">
    <subcellularLocation>
        <location evidence="1 12">Endoplasmic reticulum membrane</location>
        <topology evidence="1 12">Multi-pass membrane protein</topology>
    </subcellularLocation>
</comment>
<keyword evidence="5" id="KW-0808">Transferase</keyword>
<comment type="function">
    <text evidence="10">Mannosyltransferase that operates in the biosynthetic pathway of dolichol-linked oligosaccharides, the glycan precursors employed in protein asparagine (N)-glycosylation. The assembly of dolichol-linked oligosaccharides begins on the cytosolic side of the endoplasmic reticulum membrane and finishes in its lumen. The sequential addition of sugars to dolichol pyrophosphate produces dolichol-linked oligosaccharides containing fourteen sugars, including two GlcNAcs, nine mannoses and three glucoses. Once assembled, the oligosaccharide is transferred from the lipid to nascent proteins by oligosaccharyltransferases. In the lumen of the endoplasmic reticulum, adds the eighth mannose residue in an alpha-1,6 linkage onto Man(7)GlcNAc(2)-PP-dolichol to produce Man(8)GlcNAc(2)-PP-dolichol.</text>
</comment>
<keyword evidence="4 12" id="KW-0328">Glycosyltransferase</keyword>
<feature type="transmembrane region" description="Helical" evidence="12">
    <location>
        <begin position="133"/>
        <end position="152"/>
    </location>
</feature>
<sequence>MFTKTLEFVLVGLILFHLLLSPYTKVEESFNVQAIHDILNYGVYPREVLQNYDHVEFPGVVPRTFVGSLVVAGFVKLTDLVYSLFAQTSFVADMNQGQLHVQVIARAVLGLANVFGIVSLRRSLDKISGRSKLLGFVYTLMFLSQFHILFYATRTLPNFIALPMVNYALSKILLGDMSGLSWLAFCGVVFRLEVGIFAVVIALVSSLIFGQSNIFSNFMYLAVSSCVGAVVSGSIDSYFWGHSVLPELSAFLFNVVEGKLVEWGIEPYTAYFVKYIPNFFRPPHVLFLCLFGLMSDPARAVSTESKQKNKESPRQTHNSLRILSVSALLYVATMSFQPHKEWRFIVYTIPIFNALAGNGLLHLWNGLTKLNAHKILFVLMIASTVVAFAISSFMSFASSYNYPGGQAINWVNNYVSPKLEKQNIIVHMDVPACMTGITRFTQLGDERITYDKTETDAALALIWKDVNILITHKNLDVANTVSYDASKWQKVKEIPAFSSVRGLRFVKDVVDTVKNLDTRTHLITAILSELKEARFDSFQAFIEKSITLQTYLRVYERVAPEDKRFENSKVINDSLPENGKDDLVIGDIDPNLIEAELNNQIDLLENDEVTRFIDEL</sequence>
<keyword evidence="8 12" id="KW-1133">Transmembrane helix</keyword>
<dbReference type="RefSeq" id="XP_062876877.1">
    <property type="nucleotide sequence ID" value="XM_063020807.1"/>
</dbReference>
<gene>
    <name evidence="14" type="ORF">PUMCH_001768</name>
</gene>
<evidence type="ECO:0000256" key="6">
    <source>
        <dbReference type="ARBA" id="ARBA00022692"/>
    </source>
</evidence>
<evidence type="ECO:0000256" key="10">
    <source>
        <dbReference type="ARBA" id="ARBA00044721"/>
    </source>
</evidence>
<evidence type="ECO:0000256" key="3">
    <source>
        <dbReference type="ARBA" id="ARBA00007063"/>
    </source>
</evidence>
<dbReference type="EMBL" id="CP138895">
    <property type="protein sequence ID" value="WPK24494.1"/>
    <property type="molecule type" value="Genomic_DNA"/>
</dbReference>
<evidence type="ECO:0000256" key="1">
    <source>
        <dbReference type="ARBA" id="ARBA00004477"/>
    </source>
</evidence>
<keyword evidence="9 12" id="KW-0472">Membrane</keyword>
<evidence type="ECO:0000256" key="11">
    <source>
        <dbReference type="ARBA" id="ARBA00048899"/>
    </source>
</evidence>
<evidence type="ECO:0000256" key="2">
    <source>
        <dbReference type="ARBA" id="ARBA00004922"/>
    </source>
</evidence>
<comment type="similarity">
    <text evidence="3 12">Belongs to the glycosyltransferase 22 family.</text>
</comment>
<name>A0AAX4H7X1_9ASCO</name>
<dbReference type="PANTHER" id="PTHR22760">
    <property type="entry name" value="GLYCOSYLTRANSFERASE"/>
    <property type="match status" value="1"/>
</dbReference>
<feature type="chain" id="PRO_5043354451" description="Mannosyltransferase" evidence="13">
    <location>
        <begin position="22"/>
        <end position="616"/>
    </location>
</feature>
<evidence type="ECO:0000256" key="12">
    <source>
        <dbReference type="RuleBase" id="RU363075"/>
    </source>
</evidence>
<dbReference type="KEGG" id="asau:88172833"/>
<evidence type="ECO:0000256" key="4">
    <source>
        <dbReference type="ARBA" id="ARBA00022676"/>
    </source>
</evidence>
<feature type="transmembrane region" description="Helical" evidence="12">
    <location>
        <begin position="103"/>
        <end position="121"/>
    </location>
</feature>
<keyword evidence="13" id="KW-0732">Signal</keyword>
<dbReference type="Pfam" id="PF03901">
    <property type="entry name" value="Glyco_transf_22"/>
    <property type="match status" value="1"/>
</dbReference>
<evidence type="ECO:0000256" key="5">
    <source>
        <dbReference type="ARBA" id="ARBA00022679"/>
    </source>
</evidence>
<feature type="transmembrane region" description="Helical" evidence="12">
    <location>
        <begin position="218"/>
        <end position="240"/>
    </location>
</feature>
<organism evidence="14 15">
    <name type="scientific">Australozyma saopauloensis</name>
    <dbReference type="NCBI Taxonomy" id="291208"/>
    <lineage>
        <taxon>Eukaryota</taxon>
        <taxon>Fungi</taxon>
        <taxon>Dikarya</taxon>
        <taxon>Ascomycota</taxon>
        <taxon>Saccharomycotina</taxon>
        <taxon>Pichiomycetes</taxon>
        <taxon>Metschnikowiaceae</taxon>
        <taxon>Australozyma</taxon>
    </lineage>
</organism>
<dbReference type="GeneID" id="88172833"/>
<evidence type="ECO:0000256" key="13">
    <source>
        <dbReference type="SAM" id="SignalP"/>
    </source>
</evidence>
<dbReference type="PANTHER" id="PTHR22760:SF1">
    <property type="entry name" value="DOL-P-MAN:MAN(7)GLCNAC(2)-PP-DOL ALPHA-1,6-MANNOSYLTRANSFERASE"/>
    <property type="match status" value="1"/>
</dbReference>
<evidence type="ECO:0000313" key="15">
    <source>
        <dbReference type="Proteomes" id="UP001338582"/>
    </source>
</evidence>
<dbReference type="GO" id="GO:0005789">
    <property type="term" value="C:endoplasmic reticulum membrane"/>
    <property type="evidence" value="ECO:0007669"/>
    <property type="project" value="UniProtKB-SubCell"/>
</dbReference>
<dbReference type="AlphaFoldDB" id="A0AAX4H7X1"/>
<feature type="signal peptide" evidence="13">
    <location>
        <begin position="1"/>
        <end position="21"/>
    </location>
</feature>
<accession>A0AAX4H7X1</accession>
<keyword evidence="7 12" id="KW-0256">Endoplasmic reticulum</keyword>
<reference evidence="14 15" key="1">
    <citation type="submission" date="2023-10" db="EMBL/GenBank/DDBJ databases">
        <title>Draft Genome Sequence of Candida saopaulonensis from a very Premature Infant with Sepsis.</title>
        <authorList>
            <person name="Ning Y."/>
            <person name="Dai R."/>
            <person name="Xiao M."/>
            <person name="Xu Y."/>
            <person name="Yan Q."/>
            <person name="Zhang L."/>
        </authorList>
    </citation>
    <scope>NUCLEOTIDE SEQUENCE [LARGE SCALE GENOMIC DNA]</scope>
    <source>
        <strain evidence="14 15">19XY460</strain>
    </source>
</reference>
<dbReference type="GO" id="GO:0006487">
    <property type="term" value="P:protein N-linked glycosylation"/>
    <property type="evidence" value="ECO:0007669"/>
    <property type="project" value="TreeGrafter"/>
</dbReference>
<evidence type="ECO:0000256" key="7">
    <source>
        <dbReference type="ARBA" id="ARBA00022824"/>
    </source>
</evidence>
<evidence type="ECO:0000256" key="9">
    <source>
        <dbReference type="ARBA" id="ARBA00023136"/>
    </source>
</evidence>
<comment type="catalytic activity">
    <reaction evidence="11">
        <text>an alpha-D-Man-(1-&gt;2)-alpha-D-Man-(1-&gt;2)-alpha-D-Man-(1-&gt;3)-[alpha-D-Man-(1-&gt;2)-alpha-D-Man-(1-&gt;3)-alpha-D-Man-(1-&gt;6)]-beta-D-Man-(1-&gt;4)-beta-D-GlcNAc-(1-&gt;4)-alpha-D-GlcNAc-diphospho-di-trans,poly-cis-dolichol + a di-trans,poly-cis-dolichyl beta-D-mannosyl phosphate = an alpha-D-Man-(1-&gt;2)-alpha-D-Man-(1-&gt;2)-alpha-D-Man-(1-&gt;3)-[alpha-D-Man-(1-&gt;2)-alpha-D-Man-(1-&gt;3)-[alpha-D-Man-(1-&gt;6)]-alpha-D-Man-(1-&gt;6)]-beta-D-Man-(1-&gt;4)-beta-D-GlcNAc-(1-&gt;4)-alpha-D-GlcNAc-diphospho-di-trans,poly-cis-dolichol + a di-trans,poly-cis-dolichyl phosphate + H(+)</text>
        <dbReference type="Rhea" id="RHEA:29535"/>
        <dbReference type="Rhea" id="RHEA-COMP:19498"/>
        <dbReference type="Rhea" id="RHEA-COMP:19501"/>
        <dbReference type="Rhea" id="RHEA-COMP:19518"/>
        <dbReference type="Rhea" id="RHEA-COMP:19519"/>
        <dbReference type="ChEBI" id="CHEBI:15378"/>
        <dbReference type="ChEBI" id="CHEBI:57683"/>
        <dbReference type="ChEBI" id="CHEBI:58211"/>
        <dbReference type="ChEBI" id="CHEBI:132517"/>
        <dbReference type="ChEBI" id="CHEBI:132519"/>
        <dbReference type="EC" id="2.4.1.260"/>
    </reaction>
    <physiologicalReaction direction="left-to-right" evidence="11">
        <dbReference type="Rhea" id="RHEA:29536"/>
    </physiologicalReaction>
</comment>
<evidence type="ECO:0000256" key="8">
    <source>
        <dbReference type="ARBA" id="ARBA00022989"/>
    </source>
</evidence>
<dbReference type="Proteomes" id="UP001338582">
    <property type="component" value="Chromosome 2"/>
</dbReference>
<keyword evidence="6 12" id="KW-0812">Transmembrane</keyword>
<feature type="transmembrane region" description="Helical" evidence="12">
    <location>
        <begin position="182"/>
        <end position="209"/>
    </location>
</feature>
<dbReference type="EC" id="2.4.1.-" evidence="12"/>